<keyword evidence="1" id="KW-0812">Transmembrane</keyword>
<dbReference type="PANTHER" id="PTHR21824:SF4">
    <property type="entry name" value="TRANSMEMBRANE PROTEIN 177"/>
    <property type="match status" value="1"/>
</dbReference>
<proteinExistence type="predicted"/>
<keyword evidence="3" id="KW-1185">Reference proteome</keyword>
<dbReference type="InterPro" id="IPR026620">
    <property type="entry name" value="TMEM177"/>
</dbReference>
<dbReference type="GO" id="GO:0016020">
    <property type="term" value="C:membrane"/>
    <property type="evidence" value="ECO:0007669"/>
    <property type="project" value="TreeGrafter"/>
</dbReference>
<comment type="caution">
    <text evidence="2">The sequence shown here is derived from an EMBL/GenBank/DDBJ whole genome shotgun (WGS) entry which is preliminary data.</text>
</comment>
<organism evidence="2 3">
    <name type="scientific">Gryllus longicercus</name>
    <dbReference type="NCBI Taxonomy" id="2509291"/>
    <lineage>
        <taxon>Eukaryota</taxon>
        <taxon>Metazoa</taxon>
        <taxon>Ecdysozoa</taxon>
        <taxon>Arthropoda</taxon>
        <taxon>Hexapoda</taxon>
        <taxon>Insecta</taxon>
        <taxon>Pterygota</taxon>
        <taxon>Neoptera</taxon>
        <taxon>Polyneoptera</taxon>
        <taxon>Orthoptera</taxon>
        <taxon>Ensifera</taxon>
        <taxon>Gryllidea</taxon>
        <taxon>Grylloidea</taxon>
        <taxon>Gryllidae</taxon>
        <taxon>Gryllinae</taxon>
        <taxon>Gryllus</taxon>
    </lineage>
</organism>
<dbReference type="PANTHER" id="PTHR21824">
    <property type="entry name" value="TRANSMEMBRANE PROTEIN 177"/>
    <property type="match status" value="1"/>
</dbReference>
<evidence type="ECO:0000313" key="2">
    <source>
        <dbReference type="EMBL" id="KAK7862945.1"/>
    </source>
</evidence>
<evidence type="ECO:0008006" key="4">
    <source>
        <dbReference type="Google" id="ProtNLM"/>
    </source>
</evidence>
<keyword evidence="1" id="KW-0472">Membrane</keyword>
<feature type="transmembrane region" description="Helical" evidence="1">
    <location>
        <begin position="189"/>
        <end position="211"/>
    </location>
</feature>
<keyword evidence="1" id="KW-1133">Transmembrane helix</keyword>
<protein>
    <recommendedName>
        <fullName evidence="4">Transmembrane protein 177</fullName>
    </recommendedName>
</protein>
<reference evidence="2 3" key="1">
    <citation type="submission" date="2024-03" db="EMBL/GenBank/DDBJ databases">
        <title>The genome assembly and annotation of the cricket Gryllus longicercus Weissman &amp; Gray.</title>
        <authorList>
            <person name="Szrajer S."/>
            <person name="Gray D."/>
            <person name="Ylla G."/>
        </authorList>
    </citation>
    <scope>NUCLEOTIDE SEQUENCE [LARGE SCALE GENOMIC DNA]</scope>
    <source>
        <strain evidence="2">DAG 2021-001</strain>
        <tissue evidence="2">Whole body minus gut</tissue>
    </source>
</reference>
<name>A0AAN9VDR6_9ORTH</name>
<sequence length="342" mass="38349">MCFLQSLASHDQSDCCSSRTPNSPIMWGYSTKAKLFFGGVWSLSVGCAAANCLPNTALINNVKEVVQMYRYGAPVSLPEKMSETVKSVMDDMQINQEDRDLIQPFTVYGFDMFHAGSTYTKFGAIVGIPSNFYYSKVEDVDIQNITVQNQPVNWFSSCGESFKESLILSEEAKKFLIAREIASVHSPSIFFKTIFPLTTGVIVSALAHQFNKKLKLLERPPRLGGILYVILSFFGLGLWVFLHDFTTIQIELEADKIASSLGEKYVKGGLEAYSKLLERNICLRELMGSKGEKSYTATGNDVYFIRQKHLPISHRKAYMENINKPLKQEKSETVDCKVKSSA</sequence>
<dbReference type="AlphaFoldDB" id="A0AAN9VDR6"/>
<evidence type="ECO:0000256" key="1">
    <source>
        <dbReference type="SAM" id="Phobius"/>
    </source>
</evidence>
<accession>A0AAN9VDR6</accession>
<dbReference type="EMBL" id="JAZDUA010000248">
    <property type="protein sequence ID" value="KAK7862945.1"/>
    <property type="molecule type" value="Genomic_DNA"/>
</dbReference>
<gene>
    <name evidence="2" type="ORF">R5R35_004901</name>
</gene>
<evidence type="ECO:0000313" key="3">
    <source>
        <dbReference type="Proteomes" id="UP001378592"/>
    </source>
</evidence>
<dbReference type="Proteomes" id="UP001378592">
    <property type="component" value="Unassembled WGS sequence"/>
</dbReference>
<feature type="transmembrane region" description="Helical" evidence="1">
    <location>
        <begin position="223"/>
        <end position="242"/>
    </location>
</feature>